<dbReference type="AlphaFoldDB" id="A0A8K0KV56"/>
<dbReference type="EMBL" id="KZ312446">
    <property type="protein sequence ID" value="KAG8240270.1"/>
    <property type="molecule type" value="Genomic_DNA"/>
</dbReference>
<dbReference type="Gene3D" id="3.30.559.10">
    <property type="entry name" value="Chloramphenicol acetyltransferase-like domain"/>
    <property type="match status" value="1"/>
</dbReference>
<evidence type="ECO:0000313" key="8">
    <source>
        <dbReference type="Proteomes" id="UP000792457"/>
    </source>
</evidence>
<name>A0A8K0KV56_LADFU</name>
<organism evidence="7 8">
    <name type="scientific">Ladona fulva</name>
    <name type="common">Scarce chaser dragonfly</name>
    <name type="synonym">Libellula fulva</name>
    <dbReference type="NCBI Taxonomy" id="123851"/>
    <lineage>
        <taxon>Eukaryota</taxon>
        <taxon>Metazoa</taxon>
        <taxon>Ecdysozoa</taxon>
        <taxon>Arthropoda</taxon>
        <taxon>Hexapoda</taxon>
        <taxon>Insecta</taxon>
        <taxon>Pterygota</taxon>
        <taxon>Palaeoptera</taxon>
        <taxon>Odonata</taxon>
        <taxon>Epiprocta</taxon>
        <taxon>Anisoptera</taxon>
        <taxon>Libelluloidea</taxon>
        <taxon>Libellulidae</taxon>
        <taxon>Ladona</taxon>
    </lineage>
</organism>
<evidence type="ECO:0008006" key="9">
    <source>
        <dbReference type="Google" id="ProtNLM"/>
    </source>
</evidence>
<comment type="cofactor">
    <cofactor evidence="1">
        <name>(R)-lipoate</name>
        <dbReference type="ChEBI" id="CHEBI:83088"/>
    </cofactor>
</comment>
<dbReference type="SUPFAM" id="SSF47005">
    <property type="entry name" value="Peripheral subunit-binding domain of 2-oxo acid dehydrogenase complex"/>
    <property type="match status" value="1"/>
</dbReference>
<reference evidence="7" key="2">
    <citation type="submission" date="2017-10" db="EMBL/GenBank/DDBJ databases">
        <title>Ladona fulva Genome sequencing and assembly.</title>
        <authorList>
            <person name="Murali S."/>
            <person name="Richards S."/>
            <person name="Bandaranaike D."/>
            <person name="Bellair M."/>
            <person name="Blankenburg K."/>
            <person name="Chao H."/>
            <person name="Dinh H."/>
            <person name="Doddapaneni H."/>
            <person name="Dugan-Rocha S."/>
            <person name="Elkadiri S."/>
            <person name="Gnanaolivu R."/>
            <person name="Hernandez B."/>
            <person name="Skinner E."/>
            <person name="Javaid M."/>
            <person name="Lee S."/>
            <person name="Li M."/>
            <person name="Ming W."/>
            <person name="Munidasa M."/>
            <person name="Muniz J."/>
            <person name="Nguyen L."/>
            <person name="Hughes D."/>
            <person name="Osuji N."/>
            <person name="Pu L.-L."/>
            <person name="Puazo M."/>
            <person name="Qu C."/>
            <person name="Quiroz J."/>
            <person name="Raj R."/>
            <person name="Weissenberger G."/>
            <person name="Xin Y."/>
            <person name="Zou X."/>
            <person name="Han Y."/>
            <person name="Worley K."/>
            <person name="Muzny D."/>
            <person name="Gibbs R."/>
        </authorList>
    </citation>
    <scope>NUCLEOTIDE SEQUENCE</scope>
    <source>
        <strain evidence="7">Sampled in the wild</strain>
    </source>
</reference>
<evidence type="ECO:0000256" key="1">
    <source>
        <dbReference type="ARBA" id="ARBA00001938"/>
    </source>
</evidence>
<dbReference type="OrthoDB" id="202158at2759"/>
<evidence type="ECO:0000256" key="2">
    <source>
        <dbReference type="ARBA" id="ARBA00007317"/>
    </source>
</evidence>
<protein>
    <recommendedName>
        <fullName evidence="9">Peripheral subunit-binding (PSBD) domain-containing protein</fullName>
    </recommendedName>
</protein>
<comment type="similarity">
    <text evidence="2">Belongs to the 2-oxoacid dehydrogenase family.</text>
</comment>
<dbReference type="Pfam" id="PF02817">
    <property type="entry name" value="E3_binding"/>
    <property type="match status" value="1"/>
</dbReference>
<sequence length="173" mass="19423">MEGYVLKDEGTMYKKRTRKFQIKIKLTDIAGSGKDGRILKEDVLAFMSDHDTRWLKTTIRKVPTAQVPPVVPPVVGVSLEDKKVPISGFVKVMARTMTASLVIPHFVYSDEIDVTNLIAIRSELKPLAESQGIKLTFLPFFVKAASMALSYFPIVNSSVDEKCENIIYKLKPF</sequence>
<dbReference type="InterPro" id="IPR023213">
    <property type="entry name" value="CAT-like_dom_sf"/>
</dbReference>
<dbReference type="PANTHER" id="PTHR43178">
    <property type="entry name" value="DIHYDROLIPOAMIDE ACETYLTRANSFERASE COMPONENT OF PYRUVATE DEHYDROGENASE COMPLEX"/>
    <property type="match status" value="1"/>
</dbReference>
<dbReference type="Proteomes" id="UP000792457">
    <property type="component" value="Unassembled WGS sequence"/>
</dbReference>
<keyword evidence="4" id="KW-0012">Acyltransferase</keyword>
<proteinExistence type="inferred from homology"/>
<feature type="domain" description="2-oxoacid dehydrogenase acyltransferase catalytic" evidence="5">
    <location>
        <begin position="80"/>
        <end position="169"/>
    </location>
</feature>
<dbReference type="GO" id="GO:0016407">
    <property type="term" value="F:acetyltransferase activity"/>
    <property type="evidence" value="ECO:0007669"/>
    <property type="project" value="TreeGrafter"/>
</dbReference>
<evidence type="ECO:0000256" key="3">
    <source>
        <dbReference type="ARBA" id="ARBA00022679"/>
    </source>
</evidence>
<dbReference type="Pfam" id="PF00198">
    <property type="entry name" value="2-oxoacid_dh"/>
    <property type="match status" value="1"/>
</dbReference>
<accession>A0A8K0KV56</accession>
<feature type="domain" description="Peripheral subunit-binding (PSBD)" evidence="6">
    <location>
        <begin position="24"/>
        <end position="44"/>
    </location>
</feature>
<gene>
    <name evidence="7" type="ORF">J437_LFUL018107</name>
</gene>
<dbReference type="GO" id="GO:0031405">
    <property type="term" value="F:lipoic acid binding"/>
    <property type="evidence" value="ECO:0007669"/>
    <property type="project" value="TreeGrafter"/>
</dbReference>
<dbReference type="PANTHER" id="PTHR43178:SF5">
    <property type="entry name" value="LIPOAMIDE ACYLTRANSFERASE COMPONENT OF BRANCHED-CHAIN ALPHA-KETO ACID DEHYDROGENASE COMPLEX, MITOCHONDRIAL"/>
    <property type="match status" value="1"/>
</dbReference>
<keyword evidence="3" id="KW-0808">Transferase</keyword>
<comment type="caution">
    <text evidence="7">The sequence shown here is derived from an EMBL/GenBank/DDBJ whole genome shotgun (WGS) entry which is preliminary data.</text>
</comment>
<dbReference type="GO" id="GO:0005739">
    <property type="term" value="C:mitochondrion"/>
    <property type="evidence" value="ECO:0007669"/>
    <property type="project" value="TreeGrafter"/>
</dbReference>
<dbReference type="InterPro" id="IPR050743">
    <property type="entry name" value="2-oxoacid_DH_E2_comp"/>
</dbReference>
<keyword evidence="8" id="KW-1185">Reference proteome</keyword>
<evidence type="ECO:0000259" key="5">
    <source>
        <dbReference type="Pfam" id="PF00198"/>
    </source>
</evidence>
<dbReference type="SUPFAM" id="SSF52777">
    <property type="entry name" value="CoA-dependent acyltransferases"/>
    <property type="match status" value="1"/>
</dbReference>
<dbReference type="InterPro" id="IPR001078">
    <property type="entry name" value="2-oxoacid_DH_actylTfrase"/>
</dbReference>
<dbReference type="Gene3D" id="4.10.320.10">
    <property type="entry name" value="E3-binding domain"/>
    <property type="match status" value="1"/>
</dbReference>
<dbReference type="InterPro" id="IPR004167">
    <property type="entry name" value="PSBD"/>
</dbReference>
<reference evidence="7" key="1">
    <citation type="submission" date="2013-04" db="EMBL/GenBank/DDBJ databases">
        <authorList>
            <person name="Qu J."/>
            <person name="Murali S.C."/>
            <person name="Bandaranaike D."/>
            <person name="Bellair M."/>
            <person name="Blankenburg K."/>
            <person name="Chao H."/>
            <person name="Dinh H."/>
            <person name="Doddapaneni H."/>
            <person name="Downs B."/>
            <person name="Dugan-Rocha S."/>
            <person name="Elkadiri S."/>
            <person name="Gnanaolivu R.D."/>
            <person name="Hernandez B."/>
            <person name="Javaid M."/>
            <person name="Jayaseelan J.C."/>
            <person name="Lee S."/>
            <person name="Li M."/>
            <person name="Ming W."/>
            <person name="Munidasa M."/>
            <person name="Muniz J."/>
            <person name="Nguyen L."/>
            <person name="Ongeri F."/>
            <person name="Osuji N."/>
            <person name="Pu L.-L."/>
            <person name="Puazo M."/>
            <person name="Qu C."/>
            <person name="Quiroz J."/>
            <person name="Raj R."/>
            <person name="Weissenberger G."/>
            <person name="Xin Y."/>
            <person name="Zou X."/>
            <person name="Han Y."/>
            <person name="Richards S."/>
            <person name="Worley K."/>
            <person name="Muzny D."/>
            <person name="Gibbs R."/>
        </authorList>
    </citation>
    <scope>NUCLEOTIDE SEQUENCE</scope>
    <source>
        <strain evidence="7">Sampled in the wild</strain>
    </source>
</reference>
<evidence type="ECO:0000259" key="6">
    <source>
        <dbReference type="Pfam" id="PF02817"/>
    </source>
</evidence>
<evidence type="ECO:0000313" key="7">
    <source>
        <dbReference type="EMBL" id="KAG8240270.1"/>
    </source>
</evidence>
<evidence type="ECO:0000256" key="4">
    <source>
        <dbReference type="ARBA" id="ARBA00023315"/>
    </source>
</evidence>
<dbReference type="InterPro" id="IPR036625">
    <property type="entry name" value="E3-bd_dom_sf"/>
</dbReference>